<dbReference type="EMBL" id="BLKT01000001">
    <property type="protein sequence ID" value="GFG55867.1"/>
    <property type="molecule type" value="Genomic_DNA"/>
</dbReference>
<dbReference type="Proteomes" id="UP000465241">
    <property type="component" value="Unassembled WGS sequence"/>
</dbReference>
<keyword evidence="1" id="KW-0472">Membrane</keyword>
<keyword evidence="1" id="KW-1133">Transmembrane helix</keyword>
<protein>
    <submittedName>
        <fullName evidence="2">Membrane protein</fullName>
    </submittedName>
</protein>
<gene>
    <name evidence="2" type="ORF">MMUR_00030</name>
</gene>
<dbReference type="Pfam" id="PF14019">
    <property type="entry name" value="DUF4235"/>
    <property type="match status" value="1"/>
</dbReference>
<feature type="transmembrane region" description="Helical" evidence="1">
    <location>
        <begin position="63"/>
        <end position="81"/>
    </location>
</feature>
<dbReference type="AlphaFoldDB" id="A0A7I9WF25"/>
<keyword evidence="1" id="KW-0812">Transmembrane</keyword>
<comment type="caution">
    <text evidence="2">The sequence shown here is derived from an EMBL/GenBank/DDBJ whole genome shotgun (WGS) entry which is preliminary data.</text>
</comment>
<evidence type="ECO:0000313" key="3">
    <source>
        <dbReference type="Proteomes" id="UP000465241"/>
    </source>
</evidence>
<keyword evidence="3" id="KW-1185">Reference proteome</keyword>
<evidence type="ECO:0000256" key="1">
    <source>
        <dbReference type="SAM" id="Phobius"/>
    </source>
</evidence>
<evidence type="ECO:0000313" key="2">
    <source>
        <dbReference type="EMBL" id="GFG55867.1"/>
    </source>
</evidence>
<sequence length="99" mass="10661">MFVVEKTTSTSAKILYRPVGLLSSVVGGLLAGAIFKQVWQRATPGDKPDPPKALETEYPFKEILLAAAIQGAIFSVVKTVIDRQGARLFEKATGEWPGS</sequence>
<feature type="transmembrane region" description="Helical" evidence="1">
    <location>
        <begin position="14"/>
        <end position="35"/>
    </location>
</feature>
<name>A0A7I9WF25_9MYCO</name>
<proteinExistence type="predicted"/>
<dbReference type="InterPro" id="IPR025329">
    <property type="entry name" value="DUF4235"/>
</dbReference>
<organism evidence="2 3">
    <name type="scientific">Mycolicibacterium murale</name>
    <dbReference type="NCBI Taxonomy" id="182220"/>
    <lineage>
        <taxon>Bacteria</taxon>
        <taxon>Bacillati</taxon>
        <taxon>Actinomycetota</taxon>
        <taxon>Actinomycetes</taxon>
        <taxon>Mycobacteriales</taxon>
        <taxon>Mycobacteriaceae</taxon>
        <taxon>Mycolicibacterium</taxon>
    </lineage>
</organism>
<reference evidence="2 3" key="1">
    <citation type="journal article" date="2019" name="Emerg. Microbes Infect.">
        <title>Comprehensive subspecies identification of 175 nontuberculous mycobacteria species based on 7547 genomic profiles.</title>
        <authorList>
            <person name="Matsumoto Y."/>
            <person name="Kinjo T."/>
            <person name="Motooka D."/>
            <person name="Nabeya D."/>
            <person name="Jung N."/>
            <person name="Uechi K."/>
            <person name="Horii T."/>
            <person name="Iida T."/>
            <person name="Fujita J."/>
            <person name="Nakamura S."/>
        </authorList>
    </citation>
    <scope>NUCLEOTIDE SEQUENCE [LARGE SCALE GENOMIC DNA]</scope>
    <source>
        <strain evidence="2 3">JCM 13392</strain>
    </source>
</reference>
<accession>A0A7I9WF25</accession>